<evidence type="ECO:0000313" key="3">
    <source>
        <dbReference type="Proteomes" id="UP000780801"/>
    </source>
</evidence>
<feature type="region of interest" description="Disordered" evidence="1">
    <location>
        <begin position="319"/>
        <end position="344"/>
    </location>
</feature>
<proteinExistence type="predicted"/>
<dbReference type="Proteomes" id="UP000780801">
    <property type="component" value="Unassembled WGS sequence"/>
</dbReference>
<dbReference type="OrthoDB" id="2445228at2759"/>
<feature type="compositionally biased region" description="Polar residues" evidence="1">
    <location>
        <begin position="481"/>
        <end position="491"/>
    </location>
</feature>
<feature type="compositionally biased region" description="Polar residues" evidence="1">
    <location>
        <begin position="319"/>
        <end position="331"/>
    </location>
</feature>
<evidence type="ECO:0008006" key="4">
    <source>
        <dbReference type="Google" id="ProtNLM"/>
    </source>
</evidence>
<feature type="compositionally biased region" description="Basic and acidic residues" evidence="1">
    <location>
        <begin position="454"/>
        <end position="465"/>
    </location>
</feature>
<sequence>MSKDLADPDHSRLAVRFQDQLPAEIWSIIVCQLDLVDIFSLYNTSVFMRSLVVPTLVRAMATKTARLFLYQEYVRRVCVRFEFDHFDLARDRVVFRPIAQDHQFRFRCGLTLQSPQLEEIGVRSTSRKIGADQVVCSEDGRIYTVTNNLLSRTQAGSTNLPMDVSVAAANDFEAGISHTWMSPVSPMQDSTPDTGTLEIVPNDTNAVGTMSELPVSAEAVAQASTRKRTRDEKAYQGTRNFLDKTCPLNIRKNGLRKVDGAKYSFMPGYPWTLHYQVENEQLGPGVPTVSRSIFKSENRNQRGQPDQSQLGMFVRATNTDNLHHPSSSGPTLPTEPPGPSGQASEMTRVDAYNQVKSTTIITAEKGSTKSSKNTGGNGPRYLRGLLFECSMNFLDPKRATRNIIGRWLEGKVQHWKRILVRKGLHPTNHAVSTIPLLTGSHGIPVTTNRSVFSADDHGSSRDYSRGRNNYRPGHPGAALQGESTLSTAAVY</sequence>
<organism evidence="2 3">
    <name type="scientific">Lunasporangiospora selenospora</name>
    <dbReference type="NCBI Taxonomy" id="979761"/>
    <lineage>
        <taxon>Eukaryota</taxon>
        <taxon>Fungi</taxon>
        <taxon>Fungi incertae sedis</taxon>
        <taxon>Mucoromycota</taxon>
        <taxon>Mortierellomycotina</taxon>
        <taxon>Mortierellomycetes</taxon>
        <taxon>Mortierellales</taxon>
        <taxon>Mortierellaceae</taxon>
        <taxon>Lunasporangiospora</taxon>
    </lineage>
</organism>
<feature type="region of interest" description="Disordered" evidence="1">
    <location>
        <begin position="447"/>
        <end position="491"/>
    </location>
</feature>
<accession>A0A9P6KFM0</accession>
<evidence type="ECO:0000313" key="2">
    <source>
        <dbReference type="EMBL" id="KAF9583136.1"/>
    </source>
</evidence>
<name>A0A9P6KFM0_9FUNG</name>
<dbReference type="AlphaFoldDB" id="A0A9P6KFM0"/>
<evidence type="ECO:0000256" key="1">
    <source>
        <dbReference type="SAM" id="MobiDB-lite"/>
    </source>
</evidence>
<dbReference type="EMBL" id="JAABOA010000800">
    <property type="protein sequence ID" value="KAF9583136.1"/>
    <property type="molecule type" value="Genomic_DNA"/>
</dbReference>
<keyword evidence="3" id="KW-1185">Reference proteome</keyword>
<comment type="caution">
    <text evidence="2">The sequence shown here is derived from an EMBL/GenBank/DDBJ whole genome shotgun (WGS) entry which is preliminary data.</text>
</comment>
<reference evidence="2" key="1">
    <citation type="journal article" date="2020" name="Fungal Divers.">
        <title>Resolving the Mortierellaceae phylogeny through synthesis of multi-gene phylogenetics and phylogenomics.</title>
        <authorList>
            <person name="Vandepol N."/>
            <person name="Liber J."/>
            <person name="Desiro A."/>
            <person name="Na H."/>
            <person name="Kennedy M."/>
            <person name="Barry K."/>
            <person name="Grigoriev I.V."/>
            <person name="Miller A.N."/>
            <person name="O'Donnell K."/>
            <person name="Stajich J.E."/>
            <person name="Bonito G."/>
        </authorList>
    </citation>
    <scope>NUCLEOTIDE SEQUENCE</scope>
    <source>
        <strain evidence="2">KOD1015</strain>
    </source>
</reference>
<gene>
    <name evidence="2" type="ORF">BGW38_010183</name>
</gene>
<protein>
    <recommendedName>
        <fullName evidence="4">F-box domain-containing protein</fullName>
    </recommendedName>
</protein>